<dbReference type="Proteomes" id="UP001497512">
    <property type="component" value="Chromosome 12"/>
</dbReference>
<keyword evidence="1" id="KW-0479">Metal-binding</keyword>
<evidence type="ECO:0000256" key="4">
    <source>
        <dbReference type="PROSITE-ProRule" id="PRU00228"/>
    </source>
</evidence>
<protein>
    <recommendedName>
        <fullName evidence="5">ZZ-type domain-containing protein</fullName>
    </recommendedName>
</protein>
<dbReference type="InterPro" id="IPR000433">
    <property type="entry name" value="Znf_ZZ"/>
</dbReference>
<evidence type="ECO:0000313" key="6">
    <source>
        <dbReference type="EMBL" id="CAK9200065.1"/>
    </source>
</evidence>
<dbReference type="InterPro" id="IPR043145">
    <property type="entry name" value="Znf_ZZ_sf"/>
</dbReference>
<evidence type="ECO:0000256" key="3">
    <source>
        <dbReference type="ARBA" id="ARBA00022833"/>
    </source>
</evidence>
<evidence type="ECO:0000313" key="7">
    <source>
        <dbReference type="Proteomes" id="UP001497512"/>
    </source>
</evidence>
<feature type="domain" description="ZZ-type" evidence="5">
    <location>
        <begin position="68"/>
        <end position="123"/>
    </location>
</feature>
<keyword evidence="3" id="KW-0862">Zinc</keyword>
<evidence type="ECO:0000259" key="5">
    <source>
        <dbReference type="PROSITE" id="PS50135"/>
    </source>
</evidence>
<evidence type="ECO:0000256" key="2">
    <source>
        <dbReference type="ARBA" id="ARBA00022771"/>
    </source>
</evidence>
<proteinExistence type="predicted"/>
<dbReference type="SUPFAM" id="SSF57850">
    <property type="entry name" value="RING/U-box"/>
    <property type="match status" value="1"/>
</dbReference>
<keyword evidence="7" id="KW-1185">Reference proteome</keyword>
<name>A0ABP0TM35_9BRYO</name>
<reference evidence="6" key="1">
    <citation type="submission" date="2024-02" db="EMBL/GenBank/DDBJ databases">
        <authorList>
            <consortium name="ELIXIR-Norway"/>
            <consortium name="Elixir Norway"/>
        </authorList>
    </citation>
    <scope>NUCLEOTIDE SEQUENCE</scope>
</reference>
<dbReference type="Gene3D" id="3.30.60.90">
    <property type="match status" value="1"/>
</dbReference>
<dbReference type="PROSITE" id="PS50135">
    <property type="entry name" value="ZF_ZZ_2"/>
    <property type="match status" value="1"/>
</dbReference>
<evidence type="ECO:0000256" key="1">
    <source>
        <dbReference type="ARBA" id="ARBA00022723"/>
    </source>
</evidence>
<keyword evidence="2 4" id="KW-0863">Zinc-finger</keyword>
<dbReference type="EMBL" id="OZ019904">
    <property type="protein sequence ID" value="CAK9200065.1"/>
    <property type="molecule type" value="Genomic_DNA"/>
</dbReference>
<organism evidence="6 7">
    <name type="scientific">Sphagnum troendelagicum</name>
    <dbReference type="NCBI Taxonomy" id="128251"/>
    <lineage>
        <taxon>Eukaryota</taxon>
        <taxon>Viridiplantae</taxon>
        <taxon>Streptophyta</taxon>
        <taxon>Embryophyta</taxon>
        <taxon>Bryophyta</taxon>
        <taxon>Sphagnophytina</taxon>
        <taxon>Sphagnopsida</taxon>
        <taxon>Sphagnales</taxon>
        <taxon>Sphagnaceae</taxon>
        <taxon>Sphagnum</taxon>
    </lineage>
</organism>
<accession>A0ABP0TM35</accession>
<gene>
    <name evidence="6" type="ORF">CSSPTR1EN2_LOCUS5250</name>
</gene>
<sequence>MCPLFVLRHNDPTDQIYLCTLRRHHQFVESLQFGDEIHVYARFGDAQWASIVIEKGSTIMVPSVIASSLSYYCDYCYKEILIQRWSCSMCGGFDRCDKCYEMRFNYQEYKGHVNSHPMFSYLV</sequence>